<gene>
    <name evidence="1" type="ORF">UFOPK1392_01985</name>
</gene>
<proteinExistence type="predicted"/>
<protein>
    <submittedName>
        <fullName evidence="1">Unannotated protein</fullName>
    </submittedName>
</protein>
<name>A0A6J5YDI5_9ZZZZ</name>
<evidence type="ECO:0000313" key="1">
    <source>
        <dbReference type="EMBL" id="CAB4324220.1"/>
    </source>
</evidence>
<accession>A0A6J5YDI5</accession>
<organism evidence="1">
    <name type="scientific">freshwater metagenome</name>
    <dbReference type="NCBI Taxonomy" id="449393"/>
    <lineage>
        <taxon>unclassified sequences</taxon>
        <taxon>metagenomes</taxon>
        <taxon>ecological metagenomes</taxon>
    </lineage>
</organism>
<dbReference type="EMBL" id="CAEMXZ010000117">
    <property type="protein sequence ID" value="CAB4324220.1"/>
    <property type="molecule type" value="Genomic_DNA"/>
</dbReference>
<dbReference type="AlphaFoldDB" id="A0A6J5YDI5"/>
<reference evidence="1" key="1">
    <citation type="submission" date="2020-05" db="EMBL/GenBank/DDBJ databases">
        <authorList>
            <person name="Chiriac C."/>
            <person name="Salcher M."/>
            <person name="Ghai R."/>
            <person name="Kavagutti S V."/>
        </authorList>
    </citation>
    <scope>NUCLEOTIDE SEQUENCE</scope>
</reference>
<sequence>MVFVATSAKTVLLTDGAQERTEPSAPKAAKRERFALVPPEEVTEVNDPPTYTVVPTTEIVRTASEALGVQPESTVPSPRM</sequence>